<reference evidence="1 2" key="2">
    <citation type="journal article" date="2007" name="PLoS Biol.">
        <title>Principles of genome evolution in the Drosophila melanogaster species group.</title>
        <authorList>
            <person name="Ranz J.M."/>
            <person name="Maurin D."/>
            <person name="Chan Y.S."/>
            <person name="von Grotthuss M."/>
            <person name="Hillier L.W."/>
            <person name="Roote J."/>
            <person name="Ashburner M."/>
            <person name="Bergman C.M."/>
        </authorList>
    </citation>
    <scope>NUCLEOTIDE SEQUENCE [LARGE SCALE GENOMIC DNA]</scope>
    <source>
        <strain evidence="2">Tai18E2 / Tucson 14021-0261.01</strain>
    </source>
</reference>
<name>A0A0R1EEG0_DROYA</name>
<reference evidence="1 2" key="1">
    <citation type="journal article" date="2007" name="Nature">
        <title>Evolution of genes and genomes on the Drosophila phylogeny.</title>
        <authorList>
            <consortium name="Drosophila 12 Genomes Consortium"/>
            <person name="Clark A.G."/>
            <person name="Eisen M.B."/>
            <person name="Smith D.R."/>
            <person name="Bergman C.M."/>
            <person name="Oliver B."/>
            <person name="Markow T.A."/>
            <person name="Kaufman T.C."/>
            <person name="Kellis M."/>
            <person name="Gelbart W."/>
            <person name="Iyer V.N."/>
            <person name="Pollard D.A."/>
            <person name="Sackton T.B."/>
            <person name="Larracuente A.M."/>
            <person name="Singh N.D."/>
            <person name="Abad J.P."/>
            <person name="Abt D.N."/>
            <person name="Adryan B."/>
            <person name="Aguade M."/>
            <person name="Akashi H."/>
            <person name="Anderson W.W."/>
            <person name="Aquadro C.F."/>
            <person name="Ardell D.H."/>
            <person name="Arguello R."/>
            <person name="Artieri C.G."/>
            <person name="Barbash D.A."/>
            <person name="Barker D."/>
            <person name="Barsanti P."/>
            <person name="Batterham P."/>
            <person name="Batzoglou S."/>
            <person name="Begun D."/>
            <person name="Bhutkar A."/>
            <person name="Blanco E."/>
            <person name="Bosak S.A."/>
            <person name="Bradley R.K."/>
            <person name="Brand A.D."/>
            <person name="Brent M.R."/>
            <person name="Brooks A.N."/>
            <person name="Brown R.H."/>
            <person name="Butlin R.K."/>
            <person name="Caggese C."/>
            <person name="Calvi B.R."/>
            <person name="Bernardo de Carvalho A."/>
            <person name="Caspi A."/>
            <person name="Castrezana S."/>
            <person name="Celniker S.E."/>
            <person name="Chang J.L."/>
            <person name="Chapple C."/>
            <person name="Chatterji S."/>
            <person name="Chinwalla A."/>
            <person name="Civetta A."/>
            <person name="Clifton S.W."/>
            <person name="Comeron J.M."/>
            <person name="Costello J.C."/>
            <person name="Coyne J.A."/>
            <person name="Daub J."/>
            <person name="David R.G."/>
            <person name="Delcher A.L."/>
            <person name="Delehaunty K."/>
            <person name="Do C.B."/>
            <person name="Ebling H."/>
            <person name="Edwards K."/>
            <person name="Eickbush T."/>
            <person name="Evans J.D."/>
            <person name="Filipski A."/>
            <person name="Findeiss S."/>
            <person name="Freyhult E."/>
            <person name="Fulton L."/>
            <person name="Fulton R."/>
            <person name="Garcia A.C."/>
            <person name="Gardiner A."/>
            <person name="Garfield D.A."/>
            <person name="Garvin B.E."/>
            <person name="Gibson G."/>
            <person name="Gilbert D."/>
            <person name="Gnerre S."/>
            <person name="Godfrey J."/>
            <person name="Good R."/>
            <person name="Gotea V."/>
            <person name="Gravely B."/>
            <person name="Greenberg A.J."/>
            <person name="Griffiths-Jones S."/>
            <person name="Gross S."/>
            <person name="Guigo R."/>
            <person name="Gustafson E.A."/>
            <person name="Haerty W."/>
            <person name="Hahn M.W."/>
            <person name="Halligan D.L."/>
            <person name="Halpern A.L."/>
            <person name="Halter G.M."/>
            <person name="Han M.V."/>
            <person name="Heger A."/>
            <person name="Hillier L."/>
            <person name="Hinrichs A.S."/>
            <person name="Holmes I."/>
            <person name="Hoskins R.A."/>
            <person name="Hubisz M.J."/>
            <person name="Hultmark D."/>
            <person name="Huntley M.A."/>
            <person name="Jaffe D.B."/>
            <person name="Jagadeeshan S."/>
            <person name="Jeck W.R."/>
            <person name="Johnson J."/>
            <person name="Jones C.D."/>
            <person name="Jordan W.C."/>
            <person name="Karpen G.H."/>
            <person name="Kataoka E."/>
            <person name="Keightley P.D."/>
            <person name="Kheradpour P."/>
            <person name="Kirkness E.F."/>
            <person name="Koerich L.B."/>
            <person name="Kristiansen K."/>
            <person name="Kudrna D."/>
            <person name="Kulathinal R.J."/>
            <person name="Kumar S."/>
            <person name="Kwok R."/>
            <person name="Lander E."/>
            <person name="Langley C.H."/>
            <person name="Lapoint R."/>
            <person name="Lazzaro B.P."/>
            <person name="Lee S.J."/>
            <person name="Levesque L."/>
            <person name="Li R."/>
            <person name="Lin C.F."/>
            <person name="Lin M.F."/>
            <person name="Lindblad-Toh K."/>
            <person name="Llopart A."/>
            <person name="Long M."/>
            <person name="Low L."/>
            <person name="Lozovsky E."/>
            <person name="Lu J."/>
            <person name="Luo M."/>
            <person name="Machado C.A."/>
            <person name="Makalowski W."/>
            <person name="Marzo M."/>
            <person name="Matsuda M."/>
            <person name="Matzkin L."/>
            <person name="McAllister B."/>
            <person name="McBride C.S."/>
            <person name="McKernan B."/>
            <person name="McKernan K."/>
            <person name="Mendez-Lago M."/>
            <person name="Minx P."/>
            <person name="Mollenhauer M.U."/>
            <person name="Montooth K."/>
            <person name="Mount S.M."/>
            <person name="Mu X."/>
            <person name="Myers E."/>
            <person name="Negre B."/>
            <person name="Newfeld S."/>
            <person name="Nielsen R."/>
            <person name="Noor M.A."/>
            <person name="O'Grady P."/>
            <person name="Pachter L."/>
            <person name="Papaceit M."/>
            <person name="Parisi M.J."/>
            <person name="Parisi M."/>
            <person name="Parts L."/>
            <person name="Pedersen J.S."/>
            <person name="Pesole G."/>
            <person name="Phillippy A.M."/>
            <person name="Ponting C.P."/>
            <person name="Pop M."/>
            <person name="Porcelli D."/>
            <person name="Powell J.R."/>
            <person name="Prohaska S."/>
            <person name="Pruitt K."/>
            <person name="Puig M."/>
            <person name="Quesneville H."/>
            <person name="Ram K.R."/>
            <person name="Rand D."/>
            <person name="Rasmussen M.D."/>
            <person name="Reed L.K."/>
            <person name="Reenan R."/>
            <person name="Reily A."/>
            <person name="Remington K.A."/>
            <person name="Rieger T.T."/>
            <person name="Ritchie M.G."/>
            <person name="Robin C."/>
            <person name="Rogers Y.H."/>
            <person name="Rohde C."/>
            <person name="Rozas J."/>
            <person name="Rubenfield M.J."/>
            <person name="Ruiz A."/>
            <person name="Russo S."/>
            <person name="Salzberg S.L."/>
            <person name="Sanchez-Gracia A."/>
            <person name="Saranga D.J."/>
            <person name="Sato H."/>
            <person name="Schaeffer S.W."/>
            <person name="Schatz M.C."/>
            <person name="Schlenke T."/>
            <person name="Schwartz R."/>
            <person name="Segarra C."/>
            <person name="Singh R.S."/>
            <person name="Sirot L."/>
            <person name="Sirota M."/>
            <person name="Sisneros N.B."/>
            <person name="Smith C.D."/>
            <person name="Smith T.F."/>
            <person name="Spieth J."/>
            <person name="Stage D.E."/>
            <person name="Stark A."/>
            <person name="Stephan W."/>
            <person name="Strausberg R.L."/>
            <person name="Strempel S."/>
            <person name="Sturgill D."/>
            <person name="Sutton G."/>
            <person name="Sutton G.G."/>
            <person name="Tao W."/>
            <person name="Teichmann S."/>
            <person name="Tobari Y.N."/>
            <person name="Tomimura Y."/>
            <person name="Tsolas J.M."/>
            <person name="Valente V.L."/>
            <person name="Venter E."/>
            <person name="Venter J.C."/>
            <person name="Vicario S."/>
            <person name="Vieira F.G."/>
            <person name="Vilella A.J."/>
            <person name="Villasante A."/>
            <person name="Walenz B."/>
            <person name="Wang J."/>
            <person name="Wasserman M."/>
            <person name="Watts T."/>
            <person name="Wilson D."/>
            <person name="Wilson R.K."/>
            <person name="Wing R.A."/>
            <person name="Wolfner M.F."/>
            <person name="Wong A."/>
            <person name="Wong G.K."/>
            <person name="Wu C.I."/>
            <person name="Wu G."/>
            <person name="Yamamoto D."/>
            <person name="Yang H.P."/>
            <person name="Yang S.P."/>
            <person name="Yorke J.A."/>
            <person name="Yoshida K."/>
            <person name="Zdobnov E."/>
            <person name="Zhang P."/>
            <person name="Zhang Y."/>
            <person name="Zimin A.V."/>
            <person name="Baldwin J."/>
            <person name="Abdouelleil A."/>
            <person name="Abdulkadir J."/>
            <person name="Abebe A."/>
            <person name="Abera B."/>
            <person name="Abreu J."/>
            <person name="Acer S.C."/>
            <person name="Aftuck L."/>
            <person name="Alexander A."/>
            <person name="An P."/>
            <person name="Anderson E."/>
            <person name="Anderson S."/>
            <person name="Arachi H."/>
            <person name="Azer M."/>
            <person name="Bachantsang P."/>
            <person name="Barry A."/>
            <person name="Bayul T."/>
            <person name="Berlin A."/>
            <person name="Bessette D."/>
            <person name="Bloom T."/>
            <person name="Blye J."/>
            <person name="Boguslavskiy L."/>
            <person name="Bonnet C."/>
            <person name="Boukhgalter B."/>
            <person name="Bourzgui I."/>
            <person name="Brown A."/>
            <person name="Cahill P."/>
            <person name="Channer S."/>
            <person name="Cheshatsang Y."/>
            <person name="Chuda L."/>
            <person name="Citroen M."/>
            <person name="Collymore A."/>
            <person name="Cooke P."/>
            <person name="Costello M."/>
            <person name="D'Aco K."/>
            <person name="Daza R."/>
            <person name="De Haan G."/>
            <person name="DeGray S."/>
            <person name="DeMaso C."/>
            <person name="Dhargay N."/>
            <person name="Dooley K."/>
            <person name="Dooley E."/>
            <person name="Doricent M."/>
            <person name="Dorje P."/>
            <person name="Dorjee K."/>
            <person name="Dupes A."/>
            <person name="Elong R."/>
            <person name="Falk J."/>
            <person name="Farina A."/>
            <person name="Faro S."/>
            <person name="Ferguson D."/>
            <person name="Fisher S."/>
            <person name="Foley C.D."/>
            <person name="Franke A."/>
            <person name="Friedrich D."/>
            <person name="Gadbois L."/>
            <person name="Gearin G."/>
            <person name="Gearin C.R."/>
            <person name="Giannoukos G."/>
            <person name="Goode T."/>
            <person name="Graham J."/>
            <person name="Grandbois E."/>
            <person name="Grewal S."/>
            <person name="Gyaltsen K."/>
            <person name="Hafez N."/>
            <person name="Hagos B."/>
            <person name="Hall J."/>
            <person name="Henson C."/>
            <person name="Hollinger A."/>
            <person name="Honan T."/>
            <person name="Huard M.D."/>
            <person name="Hughes L."/>
            <person name="Hurhula B."/>
            <person name="Husby M.E."/>
            <person name="Kamat A."/>
            <person name="Kanga B."/>
            <person name="Kashin S."/>
            <person name="Khazanovich D."/>
            <person name="Kisner P."/>
            <person name="Lance K."/>
            <person name="Lara M."/>
            <person name="Lee W."/>
            <person name="Lennon N."/>
            <person name="Letendre F."/>
            <person name="LeVine R."/>
            <person name="Lipovsky A."/>
            <person name="Liu X."/>
            <person name="Liu J."/>
            <person name="Liu S."/>
            <person name="Lokyitsang T."/>
            <person name="Lokyitsang Y."/>
            <person name="Lubonja R."/>
            <person name="Lui A."/>
            <person name="MacDonald P."/>
            <person name="Magnisalis V."/>
            <person name="Maru K."/>
            <person name="Matthews C."/>
            <person name="McCusker W."/>
            <person name="McDonough S."/>
            <person name="Mehta T."/>
            <person name="Meldrim J."/>
            <person name="Meneus L."/>
            <person name="Mihai O."/>
            <person name="Mihalev A."/>
            <person name="Mihova T."/>
            <person name="Mittelman R."/>
            <person name="Mlenga V."/>
            <person name="Montmayeur A."/>
            <person name="Mulrain L."/>
            <person name="Navidi A."/>
            <person name="Naylor J."/>
            <person name="Negash T."/>
            <person name="Nguyen T."/>
            <person name="Nguyen N."/>
            <person name="Nicol R."/>
            <person name="Norbu C."/>
            <person name="Norbu N."/>
            <person name="Novod N."/>
            <person name="O'Neill B."/>
            <person name="Osman S."/>
            <person name="Markiewicz E."/>
            <person name="Oyono O.L."/>
            <person name="Patti C."/>
            <person name="Phunkhang P."/>
            <person name="Pierre F."/>
            <person name="Priest M."/>
            <person name="Raghuraman S."/>
            <person name="Rege F."/>
            <person name="Reyes R."/>
            <person name="Rise C."/>
            <person name="Rogov P."/>
            <person name="Ross K."/>
            <person name="Ryan E."/>
            <person name="Settipalli S."/>
            <person name="Shea T."/>
            <person name="Sherpa N."/>
            <person name="Shi L."/>
            <person name="Shih D."/>
            <person name="Sparrow T."/>
            <person name="Spaulding J."/>
            <person name="Stalker J."/>
            <person name="Stange-Thomann N."/>
            <person name="Stavropoulos S."/>
            <person name="Stone C."/>
            <person name="Strader C."/>
            <person name="Tesfaye S."/>
            <person name="Thomson T."/>
            <person name="Thoulutsang Y."/>
            <person name="Thoulutsang D."/>
            <person name="Topham K."/>
            <person name="Topping I."/>
            <person name="Tsamla T."/>
            <person name="Vassiliev H."/>
            <person name="Vo A."/>
            <person name="Wangchuk T."/>
            <person name="Wangdi T."/>
            <person name="Weiand M."/>
            <person name="Wilkinson J."/>
            <person name="Wilson A."/>
            <person name="Yadav S."/>
            <person name="Young G."/>
            <person name="Yu Q."/>
            <person name="Zembek L."/>
            <person name="Zhong D."/>
            <person name="Zimmer A."/>
            <person name="Zwirko Z."/>
            <person name="Jaffe D.B."/>
            <person name="Alvarez P."/>
            <person name="Brockman W."/>
            <person name="Butler J."/>
            <person name="Chin C."/>
            <person name="Gnerre S."/>
            <person name="Grabherr M."/>
            <person name="Kleber M."/>
            <person name="Mauceli E."/>
            <person name="MacCallum I."/>
        </authorList>
    </citation>
    <scope>NUCLEOTIDE SEQUENCE [LARGE SCALE GENOMIC DNA]</scope>
    <source>
        <strain evidence="2">Tai18E2 / Tucson 14021-0261.01</strain>
    </source>
</reference>
<proteinExistence type="predicted"/>
<sequence>MWMQLGCRAFVKGAKKRTPRRKDGDADSEPTLIMAMANADSYERGNSNTYLAHDNVQLPAGTDSVYLSNPSMNELMRTIHTASSMDSFKRVIVSGRSTAMSFPFPSTTTTHLLAPTRCRMGQSGLSCNQSARLAPNVMHRRRSFDHRLHQQRRVNTSAQRLWKVHSEGNFLGPRKPCSSGQYLNHECECTAGSGNCAVMISRDGLQVPVVVPLEIPTGGQKLSRNLCYWISLAHLLMVISCLRGLL</sequence>
<dbReference type="EMBL" id="CM000162">
    <property type="protein sequence ID" value="KRK05841.1"/>
    <property type="molecule type" value="Genomic_DNA"/>
</dbReference>
<organism evidence="1 2">
    <name type="scientific">Drosophila yakuba</name>
    <name type="common">Fruit fly</name>
    <dbReference type="NCBI Taxonomy" id="7245"/>
    <lineage>
        <taxon>Eukaryota</taxon>
        <taxon>Metazoa</taxon>
        <taxon>Ecdysozoa</taxon>
        <taxon>Arthropoda</taxon>
        <taxon>Hexapoda</taxon>
        <taxon>Insecta</taxon>
        <taxon>Pterygota</taxon>
        <taxon>Neoptera</taxon>
        <taxon>Endopterygota</taxon>
        <taxon>Diptera</taxon>
        <taxon>Brachycera</taxon>
        <taxon>Muscomorpha</taxon>
        <taxon>Ephydroidea</taxon>
        <taxon>Drosophilidae</taxon>
        <taxon>Drosophila</taxon>
        <taxon>Sophophora</taxon>
    </lineage>
</organism>
<dbReference type="Proteomes" id="UP000002282">
    <property type="component" value="Chromosome X"/>
</dbReference>
<gene>
    <name evidence="1" type="primary">Dyak\GE16708</name>
    <name evidence="1" type="synonym">dyak_GLEANR_18104</name>
    <name evidence="1" type="synonym">GE16708</name>
    <name evidence="1" type="ORF">Dyak_GE16708</name>
</gene>
<evidence type="ECO:0000313" key="2">
    <source>
        <dbReference type="Proteomes" id="UP000002282"/>
    </source>
</evidence>
<keyword evidence="2" id="KW-1185">Reference proteome</keyword>
<evidence type="ECO:0000313" key="1">
    <source>
        <dbReference type="EMBL" id="KRK05841.1"/>
    </source>
</evidence>
<dbReference type="KEGG" id="dya:Dyak_GE16708"/>
<accession>A0A0R1EEG0</accession>
<protein>
    <submittedName>
        <fullName evidence="1">Uncharacterized protein</fullName>
    </submittedName>
</protein>
<dbReference type="OrthoDB" id="7869171at2759"/>
<dbReference type="AlphaFoldDB" id="A0A0R1EEG0"/>